<organism evidence="2 3">
    <name type="scientific">Brassica cretica</name>
    <name type="common">Mustard</name>
    <dbReference type="NCBI Taxonomy" id="69181"/>
    <lineage>
        <taxon>Eukaryota</taxon>
        <taxon>Viridiplantae</taxon>
        <taxon>Streptophyta</taxon>
        <taxon>Embryophyta</taxon>
        <taxon>Tracheophyta</taxon>
        <taxon>Spermatophyta</taxon>
        <taxon>Magnoliopsida</taxon>
        <taxon>eudicotyledons</taxon>
        <taxon>Gunneridae</taxon>
        <taxon>Pentapetalae</taxon>
        <taxon>rosids</taxon>
        <taxon>malvids</taxon>
        <taxon>Brassicales</taxon>
        <taxon>Brassicaceae</taxon>
        <taxon>Brassiceae</taxon>
        <taxon>Brassica</taxon>
    </lineage>
</organism>
<feature type="chain" id="PRO_5035750968" description="Secreted protein" evidence="1">
    <location>
        <begin position="27"/>
        <end position="83"/>
    </location>
</feature>
<evidence type="ECO:0000313" key="3">
    <source>
        <dbReference type="Proteomes" id="UP000712600"/>
    </source>
</evidence>
<sequence>MGIPRLRLFVVFVGWVWRAIVNYSNTVKVSCGEDWDPCKLLPCRLHKCYETAACRTSESFPAATRQSEENQQKLMMMIEDKTI</sequence>
<comment type="caution">
    <text evidence="2">The sequence shown here is derived from an EMBL/GenBank/DDBJ whole genome shotgun (WGS) entry which is preliminary data.</text>
</comment>
<gene>
    <name evidence="2" type="ORF">F2Q69_00050600</name>
</gene>
<reference evidence="2" key="1">
    <citation type="submission" date="2019-12" db="EMBL/GenBank/DDBJ databases">
        <title>Genome sequencing and annotation of Brassica cretica.</title>
        <authorList>
            <person name="Studholme D.J."/>
            <person name="Sarris P."/>
        </authorList>
    </citation>
    <scope>NUCLEOTIDE SEQUENCE</scope>
    <source>
        <strain evidence="2">PFS-109/04</strain>
        <tissue evidence="2">Leaf</tissue>
    </source>
</reference>
<accession>A0A8S9PT91</accession>
<keyword evidence="1" id="KW-0732">Signal</keyword>
<evidence type="ECO:0000313" key="2">
    <source>
        <dbReference type="EMBL" id="KAF3524089.1"/>
    </source>
</evidence>
<name>A0A8S9PT91_BRACR</name>
<feature type="signal peptide" evidence="1">
    <location>
        <begin position="1"/>
        <end position="26"/>
    </location>
</feature>
<proteinExistence type="predicted"/>
<evidence type="ECO:0008006" key="4">
    <source>
        <dbReference type="Google" id="ProtNLM"/>
    </source>
</evidence>
<dbReference type="EMBL" id="QGKX02001347">
    <property type="protein sequence ID" value="KAF3524089.1"/>
    <property type="molecule type" value="Genomic_DNA"/>
</dbReference>
<protein>
    <recommendedName>
        <fullName evidence="4">Secreted protein</fullName>
    </recommendedName>
</protein>
<evidence type="ECO:0000256" key="1">
    <source>
        <dbReference type="SAM" id="SignalP"/>
    </source>
</evidence>
<dbReference type="Proteomes" id="UP000712600">
    <property type="component" value="Unassembled WGS sequence"/>
</dbReference>
<dbReference type="AlphaFoldDB" id="A0A8S9PT91"/>